<name>A0A395M4S2_9HYPO</name>
<keyword evidence="5" id="KW-0443">Lipid metabolism</keyword>
<accession>A0A395M4S2</accession>
<keyword evidence="3" id="KW-0732">Signal</keyword>
<dbReference type="InterPro" id="IPR029058">
    <property type="entry name" value="AB_hydrolase_fold"/>
</dbReference>
<dbReference type="STRING" id="2594813.A0A395M4S2"/>
<comment type="subcellular location">
    <subcellularLocation>
        <location evidence="1">Secreted</location>
    </subcellularLocation>
</comment>
<keyword evidence="9" id="KW-1185">Reference proteome</keyword>
<reference evidence="8 9" key="1">
    <citation type="journal article" date="2018" name="PLoS Pathog.">
        <title>Evolution of structural diversity of trichothecenes, a family of toxins produced by plant pathogenic and entomopathogenic fungi.</title>
        <authorList>
            <person name="Proctor R.H."/>
            <person name="McCormick S.P."/>
            <person name="Kim H.S."/>
            <person name="Cardoza R.E."/>
            <person name="Stanley A.M."/>
            <person name="Lindo L."/>
            <person name="Kelly A."/>
            <person name="Brown D.W."/>
            <person name="Lee T."/>
            <person name="Vaughan M.M."/>
            <person name="Alexander N.J."/>
            <person name="Busman M."/>
            <person name="Gutierrez S."/>
        </authorList>
    </citation>
    <scope>NUCLEOTIDE SEQUENCE [LARGE SCALE GENOMIC DNA]</scope>
    <source>
        <strain evidence="8 9">NRRL 13405</strain>
    </source>
</reference>
<dbReference type="SUPFAM" id="SSF53474">
    <property type="entry name" value="alpha/beta-Hydrolases"/>
    <property type="match status" value="1"/>
</dbReference>
<organism evidence="8 9">
    <name type="scientific">Fusarium flagelliforme</name>
    <dbReference type="NCBI Taxonomy" id="2675880"/>
    <lineage>
        <taxon>Eukaryota</taxon>
        <taxon>Fungi</taxon>
        <taxon>Dikarya</taxon>
        <taxon>Ascomycota</taxon>
        <taxon>Pezizomycotina</taxon>
        <taxon>Sordariomycetes</taxon>
        <taxon>Hypocreomycetidae</taxon>
        <taxon>Hypocreales</taxon>
        <taxon>Nectriaceae</taxon>
        <taxon>Fusarium</taxon>
        <taxon>Fusarium incarnatum-equiseti species complex</taxon>
    </lineage>
</organism>
<evidence type="ECO:0000256" key="3">
    <source>
        <dbReference type="ARBA" id="ARBA00022729"/>
    </source>
</evidence>
<evidence type="ECO:0000313" key="9">
    <source>
        <dbReference type="Proteomes" id="UP000265631"/>
    </source>
</evidence>
<dbReference type="AlphaFoldDB" id="A0A395M4S2"/>
<feature type="compositionally biased region" description="Polar residues" evidence="6">
    <location>
        <begin position="340"/>
        <end position="352"/>
    </location>
</feature>
<feature type="domain" description="Lipase-like C-terminal" evidence="7">
    <location>
        <begin position="511"/>
        <end position="661"/>
    </location>
</feature>
<protein>
    <submittedName>
        <fullName evidence="8">Bacterial lipase</fullName>
    </submittedName>
</protein>
<dbReference type="Proteomes" id="UP000265631">
    <property type="component" value="Unassembled WGS sequence"/>
</dbReference>
<feature type="non-terminal residue" evidence="8">
    <location>
        <position position="875"/>
    </location>
</feature>
<dbReference type="PANTHER" id="PTHR34043:SF3">
    <property type="entry name" value="ALPHA_BETA-HYDROLASES SUPERFAMILY PROTEIN"/>
    <property type="match status" value="1"/>
</dbReference>
<dbReference type="GO" id="GO:0006629">
    <property type="term" value="P:lipid metabolic process"/>
    <property type="evidence" value="ECO:0007669"/>
    <property type="project" value="UniProtKB-KW"/>
</dbReference>
<evidence type="ECO:0000259" key="7">
    <source>
        <dbReference type="Pfam" id="PF24708"/>
    </source>
</evidence>
<keyword evidence="4" id="KW-0378">Hydrolase</keyword>
<dbReference type="GO" id="GO:0005576">
    <property type="term" value="C:extracellular region"/>
    <property type="evidence" value="ECO:0007669"/>
    <property type="project" value="UniProtKB-SubCell"/>
</dbReference>
<keyword evidence="2" id="KW-0964">Secreted</keyword>
<evidence type="ECO:0000256" key="5">
    <source>
        <dbReference type="ARBA" id="ARBA00023098"/>
    </source>
</evidence>
<dbReference type="InterPro" id="IPR056304">
    <property type="entry name" value="Lip-like_C"/>
</dbReference>
<gene>
    <name evidence="8" type="ORF">FIE12Z_12898</name>
</gene>
<evidence type="ECO:0000256" key="2">
    <source>
        <dbReference type="ARBA" id="ARBA00022525"/>
    </source>
</evidence>
<proteinExistence type="predicted"/>
<dbReference type="Gene3D" id="3.40.50.1820">
    <property type="entry name" value="alpha/beta hydrolase"/>
    <property type="match status" value="1"/>
</dbReference>
<feature type="region of interest" description="Disordered" evidence="6">
    <location>
        <begin position="339"/>
        <end position="363"/>
    </location>
</feature>
<evidence type="ECO:0000256" key="6">
    <source>
        <dbReference type="SAM" id="MobiDB-lite"/>
    </source>
</evidence>
<comment type="caution">
    <text evidence="8">The sequence shown here is derived from an EMBL/GenBank/DDBJ whole genome shotgun (WGS) entry which is preliminary data.</text>
</comment>
<dbReference type="EMBL" id="PXXK01000783">
    <property type="protein sequence ID" value="RFN41995.1"/>
    <property type="molecule type" value="Genomic_DNA"/>
</dbReference>
<sequence length="875" mass="99561">MELSRGTEPPFIKGSKSPQEVDLFNSKLEDMDIVEDVEAELQEFIRLARLELFEEASEWFKNCLFSHQTMFPVLVEHLDMLLQAGRYQDVVSILDTKTQEEPGKNLAVHDETNRNGTSQLLASMKTLAKARRKMEQKDSLLAALEDYRRYLETNWPRDTSQDPSAILIRLVEVYLGIVMAALEFHLITEQESVRYTNPPLTTEGAPKWSGFCAWYTHLMKKGYHWEAQRIQSILLPTVTPEEAAKTFIETGPLKVVEDTKEAKEFDESFVLSMLVMYNTICGHLLKTAESQPHFAHLASTYLDISRSLKAELSRNSTLDIIDKGRPLERVDELERKLEQTKQATAEAQTSNAKPPDPKSTRILNDSDGLVNLRNFTLEVERIATDRDKSVPIVLVPGFTGWGAPLFGAINYFGGVINIPELLADRGYTVIVAPVSPISSNWERACELYRQLTFGKFSTINSTANSIDEVYDVDIDYGTYFDADPARAPERTSTEHRRRAILFSKSSNFHHWKWDRSHKVHFICHSQGGNTVRYLISLMALGAGNLHPTYFGEVGRDNWTISVTTLGTPHRGTTIIDTIESFLSRSRKQAVGLVARLFATASFYPPEKRAYDLQLDHWGIRRNSGETFQDMLIRMEKDNGPVWKWLNSDNNSLYDNSIEGVHNPSLHIIETSEHIYYFSLSFHATDPFPRAWPAWGQAAINSFPIHIRSYVERVIGNIPIAGWLMEKIINACTYLGWEFITTETDFRSFGQWVTEAVISRILQERGYQLVLPNPGKYIPRKDVIPILLLTVYAMGGQELTRAQKDLLGPDLGDWYQNDGIVNTESMPGPQGCVRSINSLPDFDFRSPEKRGVYWHLGVNDRMDHADEIGVFIEEDT</sequence>
<dbReference type="PANTHER" id="PTHR34043">
    <property type="entry name" value="ALPHA/BETA-HYDROLASES SUPERFAMILY PROTEIN"/>
    <property type="match status" value="1"/>
</dbReference>
<dbReference type="GO" id="GO:0016787">
    <property type="term" value="F:hydrolase activity"/>
    <property type="evidence" value="ECO:0007669"/>
    <property type="project" value="UniProtKB-KW"/>
</dbReference>
<evidence type="ECO:0000256" key="1">
    <source>
        <dbReference type="ARBA" id="ARBA00004613"/>
    </source>
</evidence>
<evidence type="ECO:0000313" key="8">
    <source>
        <dbReference type="EMBL" id="RFN41995.1"/>
    </source>
</evidence>
<dbReference type="Pfam" id="PF24708">
    <property type="entry name" value="Lip_C"/>
    <property type="match status" value="1"/>
</dbReference>
<evidence type="ECO:0000256" key="4">
    <source>
        <dbReference type="ARBA" id="ARBA00022801"/>
    </source>
</evidence>